<evidence type="ECO:0000256" key="1">
    <source>
        <dbReference type="SAM" id="MobiDB-lite"/>
    </source>
</evidence>
<protein>
    <submittedName>
        <fullName evidence="4">DNA-entry nuclease</fullName>
    </submittedName>
</protein>
<feature type="signal peptide" evidence="2">
    <location>
        <begin position="1"/>
        <end position="20"/>
    </location>
</feature>
<dbReference type="Pfam" id="PF13930">
    <property type="entry name" value="Endonuclea_NS_2"/>
    <property type="match status" value="1"/>
</dbReference>
<accession>A0A1M7HS32</accession>
<dbReference type="PROSITE" id="PS51257">
    <property type="entry name" value="PROKAR_LIPOPROTEIN"/>
    <property type="match status" value="1"/>
</dbReference>
<dbReference type="InterPro" id="IPR044927">
    <property type="entry name" value="Endonuclea_NS_2"/>
</dbReference>
<evidence type="ECO:0000256" key="2">
    <source>
        <dbReference type="SAM" id="SignalP"/>
    </source>
</evidence>
<feature type="region of interest" description="Disordered" evidence="1">
    <location>
        <begin position="36"/>
        <end position="72"/>
    </location>
</feature>
<feature type="compositionally biased region" description="Low complexity" evidence="1">
    <location>
        <begin position="36"/>
        <end position="46"/>
    </location>
</feature>
<dbReference type="Gene3D" id="3.40.570.10">
    <property type="entry name" value="Extracellular Endonuclease, subunit A"/>
    <property type="match status" value="1"/>
</dbReference>
<feature type="chain" id="PRO_5039574514" evidence="2">
    <location>
        <begin position="21"/>
        <end position="365"/>
    </location>
</feature>
<dbReference type="Proteomes" id="UP000184394">
    <property type="component" value="Unassembled WGS sequence"/>
</dbReference>
<evidence type="ECO:0000259" key="3">
    <source>
        <dbReference type="Pfam" id="PF13930"/>
    </source>
</evidence>
<dbReference type="InterPro" id="IPR044929">
    <property type="entry name" value="DNA/RNA_non-sp_Endonuclease_sf"/>
</dbReference>
<gene>
    <name evidence="4" type="ORF">SAMN04487860_10358</name>
</gene>
<proteinExistence type="predicted"/>
<feature type="domain" description="Type VII secretion system protein EssD-like" evidence="3">
    <location>
        <begin position="123"/>
        <end position="246"/>
    </location>
</feature>
<feature type="compositionally biased region" description="Low complexity" evidence="1">
    <location>
        <begin position="53"/>
        <end position="72"/>
    </location>
</feature>
<reference evidence="4 5" key="1">
    <citation type="submission" date="2016-11" db="EMBL/GenBank/DDBJ databases">
        <authorList>
            <person name="Jaros S."/>
            <person name="Januszkiewicz K."/>
            <person name="Wedrychowicz H."/>
        </authorList>
    </citation>
    <scope>NUCLEOTIDE SEQUENCE [LARGE SCALE GENOMIC DNA]</scope>
    <source>
        <strain evidence="4 5">Y1</strain>
    </source>
</reference>
<dbReference type="RefSeq" id="WP_072949083.1">
    <property type="nucleotide sequence ID" value="NZ_FRCT01000003.1"/>
</dbReference>
<evidence type="ECO:0000313" key="4">
    <source>
        <dbReference type="EMBL" id="SHM31218.1"/>
    </source>
</evidence>
<dbReference type="InterPro" id="IPR035451">
    <property type="entry name" value="Ada-like_dom_sf"/>
</dbReference>
<dbReference type="SUPFAM" id="SSF57884">
    <property type="entry name" value="Ada DNA repair protein, N-terminal domain (N-Ada 10)"/>
    <property type="match status" value="1"/>
</dbReference>
<name>A0A1M7HS32_RUMFL</name>
<organism evidence="4 5">
    <name type="scientific">Ruminococcus flavefaciens</name>
    <dbReference type="NCBI Taxonomy" id="1265"/>
    <lineage>
        <taxon>Bacteria</taxon>
        <taxon>Bacillati</taxon>
        <taxon>Bacillota</taxon>
        <taxon>Clostridia</taxon>
        <taxon>Eubacteriales</taxon>
        <taxon>Oscillospiraceae</taxon>
        <taxon>Ruminococcus</taxon>
    </lineage>
</organism>
<evidence type="ECO:0000313" key="5">
    <source>
        <dbReference type="Proteomes" id="UP000184394"/>
    </source>
</evidence>
<dbReference type="Gene3D" id="3.40.10.10">
    <property type="entry name" value="DNA Methylphosphotriester Repair Domain"/>
    <property type="match status" value="1"/>
</dbReference>
<sequence>MKHRLLCAVFTIILLMTACAPSGALFGVSSDEQAFTETTQTETDQVATEEKTTSTTSETSLTETTTLSESTSVTEVTTTEPARVNVSFTLDDIPPFDDSPYYVVNDNIPFFTPDEIIISSYEFYPNLDELGRCGACIACISLDMMPTAEREGIGMIKPSGWQISKYDFVEGKYLYNRCHLIGYQLTGENANLSNLITGTRYMNTQGMLPFENKTADYIRSTGNHVMYRVTPVFEGENLVATGVLMEGLSVEDNGQGICFNVFCYNSQPGVGIDYATGDNWLDTDSDIVLDNYVEEESQIADDRSIPGTKDDVSQTYILNKNTKKIHYPWCSSVEDMAEHNKQEFTGNIDEVIEQGYSPCKRCNPT</sequence>
<dbReference type="EMBL" id="FRCT01000003">
    <property type="protein sequence ID" value="SHM31218.1"/>
    <property type="molecule type" value="Genomic_DNA"/>
</dbReference>
<keyword evidence="2" id="KW-0732">Signal</keyword>
<dbReference type="AlphaFoldDB" id="A0A1M7HS32"/>